<name>A0A1I1GZL1_NATHA</name>
<keyword evidence="3" id="KW-1185">Reference proteome</keyword>
<keyword evidence="1" id="KW-0812">Transmembrane</keyword>
<sequence length="85" mass="8835">MPLASLVARFRSHPIATTLELGSVVVCLALFVTTFALLLSGAPATGAAGARTGTAETAWLAVVGVGAVFVLFWTALVPLYERLVY</sequence>
<keyword evidence="1" id="KW-1133">Transmembrane helix</keyword>
<protein>
    <submittedName>
        <fullName evidence="2">Uncharacterized protein</fullName>
    </submittedName>
</protein>
<keyword evidence="1" id="KW-0472">Membrane</keyword>
<evidence type="ECO:0000313" key="2">
    <source>
        <dbReference type="EMBL" id="SFC17094.1"/>
    </source>
</evidence>
<proteinExistence type="predicted"/>
<dbReference type="RefSeq" id="WP_089788074.1">
    <property type="nucleotide sequence ID" value="NZ_FOKW01000005.1"/>
</dbReference>
<evidence type="ECO:0000256" key="1">
    <source>
        <dbReference type="SAM" id="Phobius"/>
    </source>
</evidence>
<reference evidence="3" key="1">
    <citation type="submission" date="2016-10" db="EMBL/GenBank/DDBJ databases">
        <authorList>
            <person name="Varghese N."/>
            <person name="Submissions S."/>
        </authorList>
    </citation>
    <scope>NUCLEOTIDE SEQUENCE [LARGE SCALE GENOMIC DNA]</scope>
    <source>
        <strain evidence="3">DSM 13078</strain>
    </source>
</reference>
<organism evidence="2 3">
    <name type="scientific">Natronobacterium haloterrestre</name>
    <name type="common">Halobiforma haloterrestris</name>
    <dbReference type="NCBI Taxonomy" id="148448"/>
    <lineage>
        <taxon>Archaea</taxon>
        <taxon>Methanobacteriati</taxon>
        <taxon>Methanobacteriota</taxon>
        <taxon>Stenosarchaea group</taxon>
        <taxon>Halobacteria</taxon>
        <taxon>Halobacteriales</taxon>
        <taxon>Natrialbaceae</taxon>
        <taxon>Natronobacterium</taxon>
    </lineage>
</organism>
<feature type="transmembrane region" description="Helical" evidence="1">
    <location>
        <begin position="59"/>
        <end position="80"/>
    </location>
</feature>
<dbReference type="EMBL" id="FOKW01000005">
    <property type="protein sequence ID" value="SFC17094.1"/>
    <property type="molecule type" value="Genomic_DNA"/>
</dbReference>
<feature type="transmembrane region" description="Helical" evidence="1">
    <location>
        <begin position="21"/>
        <end position="39"/>
    </location>
</feature>
<dbReference type="Proteomes" id="UP000199161">
    <property type="component" value="Unassembled WGS sequence"/>
</dbReference>
<evidence type="ECO:0000313" key="3">
    <source>
        <dbReference type="Proteomes" id="UP000199161"/>
    </source>
</evidence>
<dbReference type="AlphaFoldDB" id="A0A1I1GZL1"/>
<gene>
    <name evidence="2" type="ORF">SAMN05444422_105112</name>
</gene>
<accession>A0A1I1GZL1</accession>